<organism evidence="3 7">
    <name type="scientific">Enterococcus gallinarum</name>
    <dbReference type="NCBI Taxonomy" id="1353"/>
    <lineage>
        <taxon>Bacteria</taxon>
        <taxon>Bacillati</taxon>
        <taxon>Bacillota</taxon>
        <taxon>Bacilli</taxon>
        <taxon>Lactobacillales</taxon>
        <taxon>Enterococcaceae</taxon>
        <taxon>Enterococcus</taxon>
    </lineage>
</organism>
<sequence>MNEFNIRQIGQRIASKRRELNMTQSNLADQLLVSYQAISNWERGNTLPDIEKLPQLATILQLSIDELLGNSGVAVMHYHEGVADSQEITTLAPIIKPKELAAATQAQPFELELVEQLAPFLSSEELFALLKPITEPLTEEALEEFLPFLETDHLEQLMKEDYTFAFLEEAAPYLSATFLAQKVEQAVSNSLSLYELEDIAPFLEKQDLGRILQKILAASENPEQRLSELEDLLPFLDESTLVTLVGYFPVSSEVFELFTPFLATETLLQALRKKR</sequence>
<dbReference type="CDD" id="cd00093">
    <property type="entry name" value="HTH_XRE"/>
    <property type="match status" value="1"/>
</dbReference>
<dbReference type="AlphaFoldDB" id="A0A366UCW3"/>
<reference evidence="3 7" key="2">
    <citation type="submission" date="2019-04" db="EMBL/GenBank/DDBJ databases">
        <title>Step-wise assembly of the neonatal virome modulated by breast feeding.</title>
        <authorList>
            <person name="Liang G."/>
            <person name="Bushman F."/>
        </authorList>
    </citation>
    <scope>NUCLEOTIDE SEQUENCE [LARGE SCALE GENOMIC DNA]</scope>
    <source>
        <strain evidence="3 7">E3404</strain>
    </source>
</reference>
<name>A0A366UCW3_ENTGA</name>
<gene>
    <name evidence="4" type="ORF">EGM181_16190</name>
    <name evidence="3" type="ORF">GTI89_05295</name>
    <name evidence="5" type="ORF">NCTC12360_03055</name>
</gene>
<reference evidence="4 8" key="3">
    <citation type="submission" date="2020-03" db="EMBL/GenBank/DDBJ databases">
        <title>Characterization of ganglioside-mimicking enterococci.</title>
        <authorList>
            <person name="Patry R.T."/>
            <person name="Nothaft H."/>
            <person name="Bridger R."/>
            <person name="Shajahan A."/>
            <person name="Huynh S."/>
            <person name="Sanchez S."/>
            <person name="Azadi P."/>
            <person name="Cooper K."/>
            <person name="Miller W.G."/>
            <person name="Parker C.T."/>
            <person name="Wells L."/>
            <person name="Szymanski C.M."/>
        </authorList>
    </citation>
    <scope>NUCLEOTIDE SEQUENCE [LARGE SCALE GENOMIC DNA]</scope>
    <source>
        <strain evidence="4 8">EGM181</strain>
    </source>
</reference>
<feature type="domain" description="HTH cro/C1-type" evidence="2">
    <location>
        <begin position="13"/>
        <end position="67"/>
    </location>
</feature>
<dbReference type="RefSeq" id="WP_003128072.1">
    <property type="nucleotide sequence ID" value="NZ_CAAKOE010000017.1"/>
</dbReference>
<evidence type="ECO:0000313" key="7">
    <source>
        <dbReference type="Proteomes" id="UP000439965"/>
    </source>
</evidence>
<keyword evidence="6" id="KW-1185">Reference proteome</keyword>
<dbReference type="Proteomes" id="UP000516696">
    <property type="component" value="Chromosome"/>
</dbReference>
<evidence type="ECO:0000256" key="1">
    <source>
        <dbReference type="ARBA" id="ARBA00023125"/>
    </source>
</evidence>
<dbReference type="Gene3D" id="1.10.260.40">
    <property type="entry name" value="lambda repressor-like DNA-binding domains"/>
    <property type="match status" value="1"/>
</dbReference>
<evidence type="ECO:0000313" key="8">
    <source>
        <dbReference type="Proteomes" id="UP000516696"/>
    </source>
</evidence>
<dbReference type="OrthoDB" id="2242627at2"/>
<dbReference type="EMBL" id="UFYW01000001">
    <property type="protein sequence ID" value="STD84515.1"/>
    <property type="molecule type" value="Genomic_DNA"/>
</dbReference>
<reference evidence="5 6" key="1">
    <citation type="submission" date="2018-06" db="EMBL/GenBank/DDBJ databases">
        <authorList>
            <consortium name="Pathogen Informatics"/>
            <person name="Doyle S."/>
        </authorList>
    </citation>
    <scope>NUCLEOTIDE SEQUENCE [LARGE SCALE GENOMIC DNA]</scope>
    <source>
        <strain evidence="5 6">NCTC12360</strain>
    </source>
</reference>
<dbReference type="EMBL" id="WVTI01000003">
    <property type="protein sequence ID" value="MXS25491.1"/>
    <property type="molecule type" value="Genomic_DNA"/>
</dbReference>
<evidence type="ECO:0000313" key="6">
    <source>
        <dbReference type="Proteomes" id="UP000254807"/>
    </source>
</evidence>
<accession>A0A366UCW3</accession>
<dbReference type="GeneID" id="93223036"/>
<evidence type="ECO:0000259" key="2">
    <source>
        <dbReference type="PROSITE" id="PS50943"/>
    </source>
</evidence>
<evidence type="ECO:0000313" key="4">
    <source>
        <dbReference type="EMBL" id="QOG28696.1"/>
    </source>
</evidence>
<dbReference type="SUPFAM" id="SSF47413">
    <property type="entry name" value="lambda repressor-like DNA-binding domains"/>
    <property type="match status" value="1"/>
</dbReference>
<dbReference type="PANTHER" id="PTHR46558">
    <property type="entry name" value="TRACRIPTIONAL REGULATORY PROTEIN-RELATED-RELATED"/>
    <property type="match status" value="1"/>
</dbReference>
<dbReference type="Pfam" id="PF01381">
    <property type="entry name" value="HTH_3"/>
    <property type="match status" value="1"/>
</dbReference>
<keyword evidence="1" id="KW-0238">DNA-binding</keyword>
<evidence type="ECO:0000313" key="3">
    <source>
        <dbReference type="EMBL" id="MXS25491.1"/>
    </source>
</evidence>
<dbReference type="Proteomes" id="UP000254807">
    <property type="component" value="Unassembled WGS sequence"/>
</dbReference>
<dbReference type="PANTHER" id="PTHR46558:SF11">
    <property type="entry name" value="HTH-TYPE TRANSCRIPTIONAL REGULATOR XRE"/>
    <property type="match status" value="1"/>
</dbReference>
<dbReference type="InterPro" id="IPR010982">
    <property type="entry name" value="Lambda_DNA-bd_dom_sf"/>
</dbReference>
<dbReference type="EMBL" id="CP050485">
    <property type="protein sequence ID" value="QOG28696.1"/>
    <property type="molecule type" value="Genomic_DNA"/>
</dbReference>
<dbReference type="GO" id="GO:0003677">
    <property type="term" value="F:DNA binding"/>
    <property type="evidence" value="ECO:0007669"/>
    <property type="project" value="UniProtKB-KW"/>
</dbReference>
<dbReference type="Proteomes" id="UP000439965">
    <property type="component" value="Unassembled WGS sequence"/>
</dbReference>
<dbReference type="SMART" id="SM00530">
    <property type="entry name" value="HTH_XRE"/>
    <property type="match status" value="1"/>
</dbReference>
<dbReference type="PROSITE" id="PS50943">
    <property type="entry name" value="HTH_CROC1"/>
    <property type="match status" value="1"/>
</dbReference>
<dbReference type="InterPro" id="IPR001387">
    <property type="entry name" value="Cro/C1-type_HTH"/>
</dbReference>
<evidence type="ECO:0000313" key="5">
    <source>
        <dbReference type="EMBL" id="STD84515.1"/>
    </source>
</evidence>
<proteinExistence type="predicted"/>
<protein>
    <submittedName>
        <fullName evidence="3">Helix-turn-helix domain-containing protein</fullName>
    </submittedName>
    <submittedName>
        <fullName evidence="5">Helix-turn-helix family protein</fullName>
    </submittedName>
</protein>